<sequence>MKNVLKQDLNFLQYPLWFQVSHGHAPLVWNHPEGYTYRAAYRAPDQLDMLFLMYLLMRAQQENYKPRLEFSRYEILKGCGCPINPQYLKRLEDSLKRWLNVSLEYENCFFDGVRFLSAGFRLIENYRLREKDKRIEIRLSEPWLQQIQQSLYFKYLDFSYYKALRRPVSRRLFELLTTQFKSQSQWRLPLVELGHHLTLYSRRKINAEGLEERVIFPSDVLTALKSALQELNQLSSNAELLREMGMDPREIYGVTFEVQSHRKMIELNRVSLTHLFDALTYSPEPEKPEHAFAEPLLQELLSYLKRSSRPLQELVTQSYQSYGFEYVKWNIFYANRNGAKNYANYLKLCLQHNWAQEFREEYERMFASNEESLDSRKISALIKVAEQADYLTLQDGQKFKIKRVFPNGALEITNRNYKMDFVLSPAQAYACRFERDLPQTEPRRRGRPRKNS</sequence>
<comment type="caution">
    <text evidence="1">The sequence shown here is derived from an EMBL/GenBank/DDBJ whole genome shotgun (WGS) entry which is preliminary data.</text>
</comment>
<evidence type="ECO:0008006" key="3">
    <source>
        <dbReference type="Google" id="ProtNLM"/>
    </source>
</evidence>
<dbReference type="Pfam" id="PF10134">
    <property type="entry name" value="RPA"/>
    <property type="match status" value="1"/>
</dbReference>
<name>A0A2M7G4E3_9BACT</name>
<evidence type="ECO:0000313" key="2">
    <source>
        <dbReference type="Proteomes" id="UP000231019"/>
    </source>
</evidence>
<evidence type="ECO:0000313" key="1">
    <source>
        <dbReference type="EMBL" id="PIW16774.1"/>
    </source>
</evidence>
<dbReference type="Proteomes" id="UP000231019">
    <property type="component" value="Unassembled WGS sequence"/>
</dbReference>
<protein>
    <recommendedName>
        <fullName evidence="3">Initiator Rep protein domain-containing protein</fullName>
    </recommendedName>
</protein>
<dbReference type="InterPro" id="IPR018777">
    <property type="entry name" value="Replication_initiator_prot_A"/>
</dbReference>
<proteinExistence type="predicted"/>
<organism evidence="1 2">
    <name type="scientific">bacterium (Candidatus Blackallbacteria) CG17_big_fil_post_rev_8_21_14_2_50_48_46</name>
    <dbReference type="NCBI Taxonomy" id="2014261"/>
    <lineage>
        <taxon>Bacteria</taxon>
        <taxon>Candidatus Blackallbacteria</taxon>
    </lineage>
</organism>
<gene>
    <name evidence="1" type="ORF">COW36_11560</name>
</gene>
<reference evidence="1 2" key="1">
    <citation type="submission" date="2017-09" db="EMBL/GenBank/DDBJ databases">
        <title>Depth-based differentiation of microbial function through sediment-hosted aquifers and enrichment of novel symbionts in the deep terrestrial subsurface.</title>
        <authorList>
            <person name="Probst A.J."/>
            <person name="Ladd B."/>
            <person name="Jarett J.K."/>
            <person name="Geller-Mcgrath D.E."/>
            <person name="Sieber C.M."/>
            <person name="Emerson J.B."/>
            <person name="Anantharaman K."/>
            <person name="Thomas B.C."/>
            <person name="Malmstrom R."/>
            <person name="Stieglmeier M."/>
            <person name="Klingl A."/>
            <person name="Woyke T."/>
            <person name="Ryan C.M."/>
            <person name="Banfield J.F."/>
        </authorList>
    </citation>
    <scope>NUCLEOTIDE SEQUENCE [LARGE SCALE GENOMIC DNA]</scope>
    <source>
        <strain evidence="1">CG17_big_fil_post_rev_8_21_14_2_50_48_46</strain>
    </source>
</reference>
<dbReference type="AlphaFoldDB" id="A0A2M7G4E3"/>
<accession>A0A2M7G4E3</accession>
<dbReference type="EMBL" id="PFFQ01000035">
    <property type="protein sequence ID" value="PIW16774.1"/>
    <property type="molecule type" value="Genomic_DNA"/>
</dbReference>